<feature type="compositionally biased region" description="Polar residues" evidence="1">
    <location>
        <begin position="69"/>
        <end position="78"/>
    </location>
</feature>
<organism evidence="2 3">
    <name type="scientific">Rattus norvegicus</name>
    <name type="common">Rat</name>
    <dbReference type="NCBI Taxonomy" id="10116"/>
    <lineage>
        <taxon>Eukaryota</taxon>
        <taxon>Metazoa</taxon>
        <taxon>Chordata</taxon>
        <taxon>Craniata</taxon>
        <taxon>Vertebrata</taxon>
        <taxon>Euteleostomi</taxon>
        <taxon>Mammalia</taxon>
        <taxon>Eutheria</taxon>
        <taxon>Euarchontoglires</taxon>
        <taxon>Glires</taxon>
        <taxon>Rodentia</taxon>
        <taxon>Myomorpha</taxon>
        <taxon>Muroidea</taxon>
        <taxon>Muridae</taxon>
        <taxon>Murinae</taxon>
        <taxon>Rattus</taxon>
    </lineage>
</organism>
<evidence type="ECO:0000313" key="2">
    <source>
        <dbReference type="EMBL" id="EDM06821.1"/>
    </source>
</evidence>
<feature type="region of interest" description="Disordered" evidence="1">
    <location>
        <begin position="46"/>
        <end position="78"/>
    </location>
</feature>
<evidence type="ECO:0000256" key="1">
    <source>
        <dbReference type="SAM" id="MobiDB-lite"/>
    </source>
</evidence>
<dbReference type="EMBL" id="CH473948">
    <property type="protein sequence ID" value="EDM06821.1"/>
    <property type="molecule type" value="Genomic_DNA"/>
</dbReference>
<evidence type="ECO:0000313" key="3">
    <source>
        <dbReference type="Proteomes" id="UP000234681"/>
    </source>
</evidence>
<proteinExistence type="predicted"/>
<reference evidence="2 3" key="1">
    <citation type="submission" date="2005-07" db="EMBL/GenBank/DDBJ databases">
        <authorList>
            <person name="Mural R.J."/>
            <person name="Li P.W."/>
            <person name="Adams M.D."/>
            <person name="Amanatides P.G."/>
            <person name="Baden-Tillson H."/>
            <person name="Barnstead M."/>
            <person name="Chin S.H."/>
            <person name="Dew I."/>
            <person name="Evans C.A."/>
            <person name="Ferriera S."/>
            <person name="Flanigan M."/>
            <person name="Fosler C."/>
            <person name="Glodek A."/>
            <person name="Gu Z."/>
            <person name="Holt R.A."/>
            <person name="Jennings D."/>
            <person name="Kraft C.L."/>
            <person name="Lu F."/>
            <person name="Nguyen T."/>
            <person name="Nusskern D.R."/>
            <person name="Pfannkoch C.M."/>
            <person name="Sitter C."/>
            <person name="Sutton G.G."/>
            <person name="Venter J.C."/>
            <person name="Wang Z."/>
            <person name="Woodage T."/>
            <person name="Zheng X.H."/>
            <person name="Zhong F."/>
        </authorList>
    </citation>
    <scope>NUCLEOTIDE SEQUENCE [LARGE SCALE GENOMIC DNA]</scope>
    <source>
        <strain>BN</strain>
        <strain evidence="3">Sprague-Dawley</strain>
    </source>
</reference>
<sequence length="78" mass="8502">MSQAGSPEVYPEETAVGKGHVFLSPLHIQPALRFMHLGPVGLTCGQEREIPQEPDSGTYEEARRGPDCEQSTHVGLPF</sequence>
<dbReference type="Proteomes" id="UP000234681">
    <property type="component" value="Chromosome 10"/>
</dbReference>
<name>A6HLB6_RAT</name>
<protein>
    <submittedName>
        <fullName evidence="2">RCG63503</fullName>
    </submittedName>
</protein>
<dbReference type="AlphaFoldDB" id="A6HLB6"/>
<gene>
    <name evidence="2" type="ORF">rCG_63503</name>
</gene>
<accession>A6HLB6</accession>